<dbReference type="PRINTS" id="PR00690">
    <property type="entry name" value="ADHESNFAMILY"/>
</dbReference>
<comment type="caution">
    <text evidence="7">The sequence shown here is derived from an EMBL/GenBank/DDBJ whole genome shotgun (WGS) entry which is preliminary data.</text>
</comment>
<dbReference type="GO" id="GO:0007155">
    <property type="term" value="P:cell adhesion"/>
    <property type="evidence" value="ECO:0007669"/>
    <property type="project" value="InterPro"/>
</dbReference>
<dbReference type="PANTHER" id="PTHR42953">
    <property type="entry name" value="HIGH-AFFINITY ZINC UPTAKE SYSTEM PROTEIN ZNUA-RELATED"/>
    <property type="match status" value="1"/>
</dbReference>
<evidence type="ECO:0000256" key="5">
    <source>
        <dbReference type="RuleBase" id="RU003512"/>
    </source>
</evidence>
<comment type="subcellular location">
    <subcellularLocation>
        <location evidence="1">Cell envelope</location>
    </subcellularLocation>
</comment>
<keyword evidence="8" id="KW-1185">Reference proteome</keyword>
<accession>A0A7K1LK01</accession>
<protein>
    <submittedName>
        <fullName evidence="7">Anchored repeat ABC transporter, substrate-binding protein</fullName>
    </submittedName>
</protein>
<keyword evidence="4" id="KW-0732">Signal</keyword>
<dbReference type="InterPro" id="IPR050492">
    <property type="entry name" value="Bact_metal-bind_prot9"/>
</dbReference>
<dbReference type="NCBIfam" id="TIGR03772">
    <property type="entry name" value="anch_rpt_subst"/>
    <property type="match status" value="1"/>
</dbReference>
<dbReference type="PANTHER" id="PTHR42953:SF1">
    <property type="entry name" value="METAL-BINDING PROTEIN HI_0362-RELATED"/>
    <property type="match status" value="1"/>
</dbReference>
<dbReference type="AlphaFoldDB" id="A0A7K1LK01"/>
<organism evidence="7 8">
    <name type="scientific">Rothia koreensis</name>
    <dbReference type="NCBI Taxonomy" id="592378"/>
    <lineage>
        <taxon>Bacteria</taxon>
        <taxon>Bacillati</taxon>
        <taxon>Actinomycetota</taxon>
        <taxon>Actinomycetes</taxon>
        <taxon>Micrococcales</taxon>
        <taxon>Micrococcaceae</taxon>
        <taxon>Rothia</taxon>
    </lineage>
</organism>
<dbReference type="InterPro" id="IPR006128">
    <property type="entry name" value="Lipoprotein_PsaA-like"/>
</dbReference>
<dbReference type="InterPro" id="IPR006129">
    <property type="entry name" value="AdhesinB"/>
</dbReference>
<gene>
    <name evidence="7" type="ORF">GMA10_08535</name>
</gene>
<dbReference type="InterPro" id="IPR022434">
    <property type="entry name" value="ABC_LPXTG_lipo_actinobac"/>
</dbReference>
<dbReference type="PRINTS" id="PR00691">
    <property type="entry name" value="ADHESINB"/>
</dbReference>
<evidence type="ECO:0000313" key="8">
    <source>
        <dbReference type="Proteomes" id="UP000462152"/>
    </source>
</evidence>
<keyword evidence="6" id="KW-0175">Coiled coil</keyword>
<evidence type="ECO:0000256" key="4">
    <source>
        <dbReference type="ARBA" id="ARBA00022729"/>
    </source>
</evidence>
<evidence type="ECO:0000256" key="1">
    <source>
        <dbReference type="ARBA" id="ARBA00004196"/>
    </source>
</evidence>
<dbReference type="NCBIfam" id="TIGR03769">
    <property type="entry name" value="P_ac_wall_RPT"/>
    <property type="match status" value="1"/>
</dbReference>
<reference evidence="7 8" key="1">
    <citation type="submission" date="2019-12" db="EMBL/GenBank/DDBJ databases">
        <authorList>
            <person name="Li J."/>
            <person name="Shi Y."/>
            <person name="Xu G."/>
            <person name="Xiao D."/>
            <person name="Ran X."/>
        </authorList>
    </citation>
    <scope>NUCLEOTIDE SEQUENCE [LARGE SCALE GENOMIC DNA]</scope>
    <source>
        <strain evidence="7 8">JCM 15915</strain>
    </source>
</reference>
<dbReference type="EMBL" id="WOGT01000004">
    <property type="protein sequence ID" value="MUN55252.1"/>
    <property type="molecule type" value="Genomic_DNA"/>
</dbReference>
<dbReference type="Proteomes" id="UP000462152">
    <property type="component" value="Unassembled WGS sequence"/>
</dbReference>
<name>A0A7K1LK01_9MICC</name>
<dbReference type="Gene3D" id="3.40.50.1980">
    <property type="entry name" value="Nitrogenase molybdenum iron protein domain"/>
    <property type="match status" value="3"/>
</dbReference>
<dbReference type="InterPro" id="IPR022435">
    <property type="entry name" value="Surface-anchored_actinobac"/>
</dbReference>
<keyword evidence="3" id="KW-0479">Metal-binding</keyword>
<feature type="coiled-coil region" evidence="6">
    <location>
        <begin position="420"/>
        <end position="447"/>
    </location>
</feature>
<proteinExistence type="inferred from homology"/>
<evidence type="ECO:0000313" key="7">
    <source>
        <dbReference type="EMBL" id="MUN55252.1"/>
    </source>
</evidence>
<evidence type="ECO:0000256" key="3">
    <source>
        <dbReference type="ARBA" id="ARBA00022723"/>
    </source>
</evidence>
<dbReference type="GO" id="GO:0046872">
    <property type="term" value="F:metal ion binding"/>
    <property type="evidence" value="ECO:0007669"/>
    <property type="project" value="UniProtKB-KW"/>
</dbReference>
<dbReference type="Pfam" id="PF01297">
    <property type="entry name" value="ZnuA"/>
    <property type="match status" value="2"/>
</dbReference>
<dbReference type="NCBIfam" id="NF038134">
    <property type="entry name" value="choice_anch_M"/>
    <property type="match status" value="1"/>
</dbReference>
<sequence>MCPVRNHVHRVRCPRGPNDPSCPPLRVKRRSALKAFGALGLLATTSCSGGARGSAAHVRRSESGRVNVVVTTPILADVARRVGGDHVSVTSLVPSGADPHSHEPSLRNIRDLAYADLAFTNGMLLEQQKLLRTVSANLPDGAGAPIPVAENIEKYGGVLRPMTEDLSLDTVWLGMRVEGSVGDQDGFVTLETTAITGPGRTAAFVTETFGRVTRVADSAAEGARRGGGTHGSCGSAKVFAEGEPTVGQLGAMELPQQAHTHLSWAFTEPGRYSMELRAVFRGETIATGVVHFAVGIDANRAALALGPDAQVLDGGHADITADVARRVIVLRADAENGPREYDPASTVVVVPAKALQELPGGSQYRFLGRPGDQMYLLAQAVLGKHVHGDIDPHFWHAVPNVKAAAQVMRDHMAKVFSEYASAFQANAHDYSERLDRLEQELRAAYGSLPKSRRGLITAHDGYGYLAEHYGLKVEGFVAPVPGTEPGLQQRQRLARAIRDLHIPAVFVDKGTTGRGNVLQQVADDAGVRVAQLYSDTLDAEAPNYEDMMRHNARTITDHLRE</sequence>
<keyword evidence="2 5" id="KW-0813">Transport</keyword>
<comment type="similarity">
    <text evidence="5">Belongs to the bacterial solute-binding protein 9 family.</text>
</comment>
<dbReference type="InterPro" id="IPR006127">
    <property type="entry name" value="ZnuA-like"/>
</dbReference>
<dbReference type="GO" id="GO:0030001">
    <property type="term" value="P:metal ion transport"/>
    <property type="evidence" value="ECO:0007669"/>
    <property type="project" value="InterPro"/>
</dbReference>
<dbReference type="SUPFAM" id="SSF53807">
    <property type="entry name" value="Helical backbone' metal receptor"/>
    <property type="match status" value="1"/>
</dbReference>
<dbReference type="GO" id="GO:0030313">
    <property type="term" value="C:cell envelope"/>
    <property type="evidence" value="ECO:0007669"/>
    <property type="project" value="UniProtKB-SubCell"/>
</dbReference>
<evidence type="ECO:0000256" key="6">
    <source>
        <dbReference type="SAM" id="Coils"/>
    </source>
</evidence>
<evidence type="ECO:0000256" key="2">
    <source>
        <dbReference type="ARBA" id="ARBA00022448"/>
    </source>
</evidence>